<dbReference type="Gene3D" id="3.90.226.30">
    <property type="match status" value="1"/>
</dbReference>
<dbReference type="InterPro" id="IPR048520">
    <property type="entry name" value="LarA_C"/>
</dbReference>
<feature type="domain" description="LarA-like N-terminal" evidence="1">
    <location>
        <begin position="6"/>
        <end position="204"/>
    </location>
</feature>
<protein>
    <submittedName>
        <fullName evidence="3">DUF2088 domain-containing protein</fullName>
    </submittedName>
</protein>
<accession>A0A5D5AL89</accession>
<evidence type="ECO:0000259" key="1">
    <source>
        <dbReference type="Pfam" id="PF09861"/>
    </source>
</evidence>
<comment type="caution">
    <text evidence="3">The sequence shown here is derived from an EMBL/GenBank/DDBJ whole genome shotgun (WGS) entry which is preliminary data.</text>
</comment>
<evidence type="ECO:0000313" key="3">
    <source>
        <dbReference type="EMBL" id="TYT60512.1"/>
    </source>
</evidence>
<dbReference type="EMBL" id="VTAW01000039">
    <property type="protein sequence ID" value="TYT60512.1"/>
    <property type="molecule type" value="Genomic_DNA"/>
</dbReference>
<keyword evidence="4" id="KW-1185">Reference proteome</keyword>
<dbReference type="Proteomes" id="UP000324104">
    <property type="component" value="Unassembled WGS sequence"/>
</dbReference>
<dbReference type="RefSeq" id="WP_149082974.1">
    <property type="nucleotide sequence ID" value="NZ_VTAW01000039.1"/>
</dbReference>
<gene>
    <name evidence="3" type="ORF">FYC77_18470</name>
</gene>
<dbReference type="InterPro" id="IPR048068">
    <property type="entry name" value="LarA-like"/>
</dbReference>
<dbReference type="InterPro" id="IPR018657">
    <property type="entry name" value="LarA-like_N"/>
</dbReference>
<dbReference type="InterPro" id="IPR043166">
    <property type="entry name" value="LarA-like_C"/>
</dbReference>
<evidence type="ECO:0000259" key="2">
    <source>
        <dbReference type="Pfam" id="PF21113"/>
    </source>
</evidence>
<organism evidence="3 4">
    <name type="scientific">Natrialba swarupiae</name>
    <dbReference type="NCBI Taxonomy" id="2448032"/>
    <lineage>
        <taxon>Archaea</taxon>
        <taxon>Methanobacteriati</taxon>
        <taxon>Methanobacteriota</taxon>
        <taxon>Stenosarchaea group</taxon>
        <taxon>Halobacteria</taxon>
        <taxon>Halobacteriales</taxon>
        <taxon>Natrialbaceae</taxon>
        <taxon>Natrialba</taxon>
    </lineage>
</organism>
<dbReference type="AlphaFoldDB" id="A0A5D5AL89"/>
<dbReference type="Pfam" id="PF09861">
    <property type="entry name" value="Lar_N"/>
    <property type="match status" value="1"/>
</dbReference>
<reference evidence="3 4" key="1">
    <citation type="submission" date="2019-08" db="EMBL/GenBank/DDBJ databases">
        <title>Archaea genome.</title>
        <authorList>
            <person name="Kajale S."/>
            <person name="Shouche Y."/>
            <person name="Deshpande N."/>
            <person name="Sharma A."/>
        </authorList>
    </citation>
    <scope>NUCLEOTIDE SEQUENCE [LARGE SCALE GENOMIC DNA]</scope>
    <source>
        <strain evidence="3 4">ESP3B_9</strain>
    </source>
</reference>
<dbReference type="Gene3D" id="3.40.50.11440">
    <property type="match status" value="1"/>
</dbReference>
<proteinExistence type="predicted"/>
<name>A0A5D5AL89_9EURY</name>
<dbReference type="GO" id="GO:0050043">
    <property type="term" value="F:lactate racemase activity"/>
    <property type="evidence" value="ECO:0007669"/>
    <property type="project" value="InterPro"/>
</dbReference>
<feature type="domain" description="Lactate racemase C-terminal" evidence="2">
    <location>
        <begin position="277"/>
        <end position="404"/>
    </location>
</feature>
<dbReference type="PANTHER" id="PTHR33171:SF17">
    <property type="entry name" value="LARA-LIKE N-TERMINAL DOMAIN-CONTAINING PROTEIN"/>
    <property type="match status" value="1"/>
</dbReference>
<dbReference type="Pfam" id="PF21113">
    <property type="entry name" value="LarA_C"/>
    <property type="match status" value="1"/>
</dbReference>
<evidence type="ECO:0000313" key="4">
    <source>
        <dbReference type="Proteomes" id="UP000324104"/>
    </source>
</evidence>
<dbReference type="PANTHER" id="PTHR33171">
    <property type="entry name" value="LAR_N DOMAIN-CONTAINING PROTEIN"/>
    <property type="match status" value="1"/>
</dbReference>
<sequence length="418" mass="44269">MELPLGTETVDVQLSEYDVTVAEPTGGDSVDVRRAAERALEEPLGRPLASTVDPDGDVAIVVTDVTRTAPDDVLLEALLERLLACGVDRERVTVVIGLGLHRPMTDDEIESMLGEHADLAVNHDPDTVVEVGRISAASHDSSDGSDDVPVEIGEPVADADTVLSTGVVEPHQYAGFSGGAKTVVIGAGSESLIGYTHGPDMLARDGVRLGRVEGNPFRETLDEAGDLVGLDFVLNLAYGPAGVLDVQAGEPRRVVRELAAAARDAFSVPIDRQFDAVVCGVGAPKDATLYQATRGATYVALGDRNPTRPGGRLVVPAALPEGAGEGTGERRFYRRLRDASDADSLYDELRRGYEPGAQRAFVVARVLRDHDLVVTDTDSPAVVEDCLMQAKPHVTDALEPDDDVLVVPDALNTLFVDG</sequence>